<dbReference type="Proteomes" id="UP000605259">
    <property type="component" value="Unassembled WGS sequence"/>
</dbReference>
<dbReference type="GO" id="GO:0006355">
    <property type="term" value="P:regulation of DNA-templated transcription"/>
    <property type="evidence" value="ECO:0007669"/>
    <property type="project" value="TreeGrafter"/>
</dbReference>
<feature type="domain" description="DJ-1/PfpI" evidence="1">
    <location>
        <begin position="2"/>
        <end position="169"/>
    </location>
</feature>
<dbReference type="InterPro" id="IPR002818">
    <property type="entry name" value="DJ-1/PfpI"/>
</dbReference>
<dbReference type="RefSeq" id="WP_188386531.1">
    <property type="nucleotide sequence ID" value="NZ_BMFK01000001.1"/>
</dbReference>
<evidence type="ECO:0000259" key="1">
    <source>
        <dbReference type="Pfam" id="PF01965"/>
    </source>
</evidence>
<dbReference type="InterPro" id="IPR029062">
    <property type="entry name" value="Class_I_gatase-like"/>
</dbReference>
<sequence>MHIQIVLFDGFDLLDVTGPYEVFVTASIYSNEKVTVEFVSAEGERNVTSGVQQFQIPTSGKVDVSRSGIILIPGAFGSMNEEEEDSIPSRLKQASQTELGRLLKEAIQTPDIILATVCSGSLILAMNDLLENRHAVTHPLGMDVLKAKKAIPINARIVDDGDLVTSGIPCGLDISLYLVERELGPQIAHAVEQLLQYERRGTVWQKVGDTPKEL</sequence>
<dbReference type="SUPFAM" id="SSF52317">
    <property type="entry name" value="Class I glutamine amidotransferase-like"/>
    <property type="match status" value="1"/>
</dbReference>
<dbReference type="InterPro" id="IPR052158">
    <property type="entry name" value="INH-QAR"/>
</dbReference>
<dbReference type="PANTHER" id="PTHR43130:SF2">
    <property type="entry name" value="DJ-1_PFPI DOMAIN-CONTAINING PROTEIN"/>
    <property type="match status" value="1"/>
</dbReference>
<dbReference type="Pfam" id="PF01965">
    <property type="entry name" value="DJ-1_PfpI"/>
    <property type="match status" value="1"/>
</dbReference>
<name>A0A917AJ24_9BACI</name>
<dbReference type="Gene3D" id="3.40.50.880">
    <property type="match status" value="1"/>
</dbReference>
<evidence type="ECO:0000313" key="3">
    <source>
        <dbReference type="Proteomes" id="UP000605259"/>
    </source>
</evidence>
<evidence type="ECO:0000313" key="2">
    <source>
        <dbReference type="EMBL" id="GGE54672.1"/>
    </source>
</evidence>
<organism evidence="2 3">
    <name type="scientific">Priestia taiwanensis</name>
    <dbReference type="NCBI Taxonomy" id="1347902"/>
    <lineage>
        <taxon>Bacteria</taxon>
        <taxon>Bacillati</taxon>
        <taxon>Bacillota</taxon>
        <taxon>Bacilli</taxon>
        <taxon>Bacillales</taxon>
        <taxon>Bacillaceae</taxon>
        <taxon>Priestia</taxon>
    </lineage>
</organism>
<gene>
    <name evidence="2" type="ORF">GCM10007140_01210</name>
</gene>
<keyword evidence="2" id="KW-0315">Glutamine amidotransferase</keyword>
<keyword evidence="3" id="KW-1185">Reference proteome</keyword>
<protein>
    <submittedName>
        <fullName evidence="2">Glutamine amidotransferase</fullName>
    </submittedName>
</protein>
<accession>A0A917AJ24</accession>
<proteinExistence type="predicted"/>
<reference evidence="2" key="2">
    <citation type="submission" date="2020-09" db="EMBL/GenBank/DDBJ databases">
        <authorList>
            <person name="Sun Q."/>
            <person name="Zhou Y."/>
        </authorList>
    </citation>
    <scope>NUCLEOTIDE SEQUENCE</scope>
    <source>
        <strain evidence="2">CGMCC 1.12698</strain>
    </source>
</reference>
<dbReference type="PANTHER" id="PTHR43130">
    <property type="entry name" value="ARAC-FAMILY TRANSCRIPTIONAL REGULATOR"/>
    <property type="match status" value="1"/>
</dbReference>
<reference evidence="2" key="1">
    <citation type="journal article" date="2014" name="Int. J. Syst. Evol. Microbiol.">
        <title>Complete genome sequence of Corynebacterium casei LMG S-19264T (=DSM 44701T), isolated from a smear-ripened cheese.</title>
        <authorList>
            <consortium name="US DOE Joint Genome Institute (JGI-PGF)"/>
            <person name="Walter F."/>
            <person name="Albersmeier A."/>
            <person name="Kalinowski J."/>
            <person name="Ruckert C."/>
        </authorList>
    </citation>
    <scope>NUCLEOTIDE SEQUENCE</scope>
    <source>
        <strain evidence="2">CGMCC 1.12698</strain>
    </source>
</reference>
<dbReference type="AlphaFoldDB" id="A0A917AJ24"/>
<dbReference type="EMBL" id="BMFK01000001">
    <property type="protein sequence ID" value="GGE54672.1"/>
    <property type="molecule type" value="Genomic_DNA"/>
</dbReference>
<comment type="caution">
    <text evidence="2">The sequence shown here is derived from an EMBL/GenBank/DDBJ whole genome shotgun (WGS) entry which is preliminary data.</text>
</comment>